<keyword evidence="1" id="KW-1133">Transmembrane helix</keyword>
<dbReference type="Proteomes" id="UP001238805">
    <property type="component" value="Chromosome"/>
</dbReference>
<proteinExistence type="predicted"/>
<name>A0ABY8VNN1_9CORY</name>
<evidence type="ECO:0000313" key="3">
    <source>
        <dbReference type="Proteomes" id="UP001238805"/>
    </source>
</evidence>
<organism evidence="2 3">
    <name type="scientific">Corynebacterium suedekumii</name>
    <dbReference type="NCBI Taxonomy" id="3049801"/>
    <lineage>
        <taxon>Bacteria</taxon>
        <taxon>Bacillati</taxon>
        <taxon>Actinomycetota</taxon>
        <taxon>Actinomycetes</taxon>
        <taxon>Mycobacteriales</taxon>
        <taxon>Corynebacteriaceae</taxon>
        <taxon>Corynebacterium</taxon>
    </lineage>
</organism>
<keyword evidence="1" id="KW-0812">Transmembrane</keyword>
<protein>
    <submittedName>
        <fullName evidence="2">Uncharacterized protein</fullName>
    </submittedName>
</protein>
<dbReference type="EMBL" id="CP126970">
    <property type="protein sequence ID" value="WIM70611.1"/>
    <property type="molecule type" value="Genomic_DNA"/>
</dbReference>
<reference evidence="2 3" key="1">
    <citation type="submission" date="2023-05" db="EMBL/GenBank/DDBJ databases">
        <title>Corynebacterium suedekumii sp. nov. and Corynebacterium breve sp. nov. isolated from raw cow's milk.</title>
        <authorList>
            <person name="Baer M.K."/>
            <person name="Mehl L."/>
            <person name="Hellmuth R."/>
            <person name="Marke G."/>
            <person name="Lipski A."/>
        </authorList>
    </citation>
    <scope>NUCLEOTIDE SEQUENCE [LARGE SCALE GENOMIC DNA]</scope>
    <source>
        <strain evidence="2 3">LM112</strain>
    </source>
</reference>
<sequence>MSQLQLWQVIFLVLLALVVVVRIRERGLIEGIRVCCSVVT</sequence>
<keyword evidence="1" id="KW-0472">Membrane</keyword>
<accession>A0ABY8VNN1</accession>
<gene>
    <name evidence="2" type="ORF">QP029_01870</name>
</gene>
<keyword evidence="3" id="KW-1185">Reference proteome</keyword>
<evidence type="ECO:0000313" key="2">
    <source>
        <dbReference type="EMBL" id="WIM70611.1"/>
    </source>
</evidence>
<dbReference type="RefSeq" id="WP_284875194.1">
    <property type="nucleotide sequence ID" value="NZ_CP126970.1"/>
</dbReference>
<feature type="transmembrane region" description="Helical" evidence="1">
    <location>
        <begin position="6"/>
        <end position="23"/>
    </location>
</feature>
<evidence type="ECO:0000256" key="1">
    <source>
        <dbReference type="SAM" id="Phobius"/>
    </source>
</evidence>